<accession>A0A1H4ZHX5</accession>
<protein>
    <submittedName>
        <fullName evidence="2">Uncharacterized protein</fullName>
    </submittedName>
</protein>
<feature type="transmembrane region" description="Helical" evidence="1">
    <location>
        <begin position="6"/>
        <end position="29"/>
    </location>
</feature>
<evidence type="ECO:0000256" key="1">
    <source>
        <dbReference type="SAM" id="Phobius"/>
    </source>
</evidence>
<evidence type="ECO:0000313" key="3">
    <source>
        <dbReference type="Proteomes" id="UP000183114"/>
    </source>
</evidence>
<dbReference type="AlphaFoldDB" id="A0A1H4ZHX5"/>
<dbReference type="Proteomes" id="UP000183114">
    <property type="component" value="Unassembled WGS sequence"/>
</dbReference>
<keyword evidence="1" id="KW-1133">Transmembrane helix</keyword>
<gene>
    <name evidence="2" type="ORF">SAMN04490185_3200</name>
</gene>
<proteinExistence type="predicted"/>
<evidence type="ECO:0000313" key="2">
    <source>
        <dbReference type="EMBL" id="SED29577.1"/>
    </source>
</evidence>
<sequence>MIPKSANTLACTFAGFAIGVFCVLITMAVTA</sequence>
<keyword evidence="1" id="KW-0812">Transmembrane</keyword>
<organism evidence="2 3">
    <name type="scientific">Pseudomonas frederiksbergensis</name>
    <dbReference type="NCBI Taxonomy" id="104087"/>
    <lineage>
        <taxon>Bacteria</taxon>
        <taxon>Pseudomonadati</taxon>
        <taxon>Pseudomonadota</taxon>
        <taxon>Gammaproteobacteria</taxon>
        <taxon>Pseudomonadales</taxon>
        <taxon>Pseudomonadaceae</taxon>
        <taxon>Pseudomonas</taxon>
    </lineage>
</organism>
<dbReference type="EMBL" id="FNTF01000002">
    <property type="protein sequence ID" value="SED29577.1"/>
    <property type="molecule type" value="Genomic_DNA"/>
</dbReference>
<reference evidence="2 3" key="1">
    <citation type="submission" date="2016-10" db="EMBL/GenBank/DDBJ databases">
        <authorList>
            <person name="de Groot N.N."/>
        </authorList>
    </citation>
    <scope>NUCLEOTIDE SEQUENCE [LARGE SCALE GENOMIC DNA]</scope>
    <source>
        <strain evidence="2 3">BS3655</strain>
    </source>
</reference>
<name>A0A1H4ZHX5_9PSED</name>
<keyword evidence="1" id="KW-0472">Membrane</keyword>